<dbReference type="Proteomes" id="UP000663760">
    <property type="component" value="Chromosome 10"/>
</dbReference>
<dbReference type="AlphaFoldDB" id="A0A7I8L3I6"/>
<dbReference type="PANTHER" id="PTHR14614:SF97">
    <property type="entry name" value="S-ADENOSYL-L-METHIONINE-DEPENDENT METHYLTRANSFERASES SUPERFAMILY PROTEIN"/>
    <property type="match status" value="1"/>
</dbReference>
<evidence type="ECO:0000313" key="1">
    <source>
        <dbReference type="EMBL" id="CAA2628291.1"/>
    </source>
</evidence>
<organism evidence="2 3">
    <name type="scientific">Spirodela intermedia</name>
    <name type="common">Intermediate duckweed</name>
    <dbReference type="NCBI Taxonomy" id="51605"/>
    <lineage>
        <taxon>Eukaryota</taxon>
        <taxon>Viridiplantae</taxon>
        <taxon>Streptophyta</taxon>
        <taxon>Embryophyta</taxon>
        <taxon>Tracheophyta</taxon>
        <taxon>Spermatophyta</taxon>
        <taxon>Magnoliopsida</taxon>
        <taxon>Liliopsida</taxon>
        <taxon>Araceae</taxon>
        <taxon>Lemnoideae</taxon>
        <taxon>Spirodela</taxon>
    </lineage>
</organism>
<proteinExistence type="predicted"/>
<reference evidence="2" key="1">
    <citation type="submission" date="2020-02" db="EMBL/GenBank/DDBJ databases">
        <authorList>
            <person name="Scholz U."/>
            <person name="Mascher M."/>
            <person name="Fiebig A."/>
        </authorList>
    </citation>
    <scope>NUCLEOTIDE SEQUENCE</scope>
</reference>
<dbReference type="EMBL" id="LR746273">
    <property type="protein sequence ID" value="CAA7404372.1"/>
    <property type="molecule type" value="Genomic_DNA"/>
</dbReference>
<dbReference type="PANTHER" id="PTHR14614">
    <property type="entry name" value="HEPATOCELLULAR CARCINOMA-ASSOCIATED ANTIGEN"/>
    <property type="match status" value="1"/>
</dbReference>
<evidence type="ECO:0000313" key="2">
    <source>
        <dbReference type="EMBL" id="CAA7404372.1"/>
    </source>
</evidence>
<dbReference type="InterPro" id="IPR029063">
    <property type="entry name" value="SAM-dependent_MTases_sf"/>
</dbReference>
<protein>
    <submittedName>
        <fullName evidence="2">Uncharacterized protein</fullName>
    </submittedName>
</protein>
<sequence length="234" mass="26826">MDTALFSPSSLFRCSDDDEEEDPTTFVERFHAFPGGMELLVREFSFHQLNANMLWPGTFAFSEWLLQNQACFEGKRILELGSGTGALAIFLKKLLAVDITTSDFDDLEIEENLAYNCAANGLEILPHIRHSWGDPFPVLNPDWEIILASDILLYVKQYPNLIKTLCFLLRSNNLKDNTRGKEIHLPYPVFLMSWRRRLGKEDEALFFNGCEDAALAWEHLGSRVYCISPRRDTI</sequence>
<dbReference type="Pfam" id="PF10294">
    <property type="entry name" value="Methyltransf_16"/>
    <property type="match status" value="1"/>
</dbReference>
<dbReference type="Gene3D" id="3.40.50.150">
    <property type="entry name" value="Vaccinia Virus protein VP39"/>
    <property type="match status" value="1"/>
</dbReference>
<dbReference type="SUPFAM" id="SSF53335">
    <property type="entry name" value="S-adenosyl-L-methionine-dependent methyltransferases"/>
    <property type="match status" value="1"/>
</dbReference>
<gene>
    <name evidence="1" type="ORF">SI7747_10013938</name>
    <name evidence="2" type="ORF">SI8410_10015050</name>
</gene>
<dbReference type="InterPro" id="IPR019410">
    <property type="entry name" value="Methyltransf_16"/>
</dbReference>
<evidence type="ECO:0000313" key="3">
    <source>
        <dbReference type="Proteomes" id="UP000663760"/>
    </source>
</evidence>
<keyword evidence="3" id="KW-1185">Reference proteome</keyword>
<accession>A0A7I8L3I6</accession>
<dbReference type="EMBL" id="LR743597">
    <property type="protein sequence ID" value="CAA2628291.1"/>
    <property type="molecule type" value="Genomic_DNA"/>
</dbReference>
<dbReference type="CDD" id="cd02440">
    <property type="entry name" value="AdoMet_MTases"/>
    <property type="match status" value="1"/>
</dbReference>
<dbReference type="OrthoDB" id="413520at2759"/>
<name>A0A7I8L3I6_SPIIN</name>